<evidence type="ECO:0000259" key="2">
    <source>
        <dbReference type="Pfam" id="PF06470"/>
    </source>
</evidence>
<feature type="domain" description="SMC hinge" evidence="2">
    <location>
        <begin position="489"/>
        <end position="593"/>
    </location>
</feature>
<sequence>MKKLKKILLINWLYFSKELIEVGNINFLTGKNGAGKSTVIDALQIVLLGETNSRNFNQAANEKSQRTLEGYLRADMDDNSPYSRRGKDFSTYIVCEFQDEMEGSSFVTGVTFDCRSDGSYRDTFFIYTGTLPENCFIEQGEAMEISALRLFLKQNYARAEFYDTQKEYRRNMLAKWNVHNEQVLRMMKKAVSFRPIVDIQKFITENICDIPDKPNIELMQQNIRDYKRHELLAQRQQEKLDALQQISGLYQEMNQAIDRCQIQKFLVRWAEKEAAQTEIDQRELERTECKENLVNVNEQREELERQIEQKETRRSELELACRQSNVFQEEERLLNMEKALRDEQKKLEHGLQNLEVEIKREARHLQRFCGEIQELEPEELLIPVQEAANTAQKAYAVFTGDEKGLFARPVELFETGQQAAAELSDAVRSAAHKTEDRIAELNKQADQKSAVLANLRRNIKDYPHGLLLFKDRLEKDLADKTGHAVPVYILADVLEMADERWRGAVEGYLNNQKYYLLVEPGRYQDALNIYDQLKQEAEYRAFGLVDIEKLREKETLRPLPGSLAEKVETENKLARSYVDYLLGRVICCDTAEQLRCYKTAITAEGMLYQGYVARALRKGWMEDAFIGRRAVQLRIDHLEKELACLQEELRHWQPLQKQLTGLQEPLFTQRFVRIDVAQKQEDYQRVQTIIKEIAEVKNQLSQLNLFWLDEQRRIIEQLKEEILAFNKEKDAKNVQKGKLEGRIHQLEYEILPEKYQRYEAIEDVLNEEFTKEYRETIGVPRYRQELVRLKKADVIRKNFGDSLAQSTKAMDGAQKKLFAARREYAERFKPCAFQIEVMDNTEYEEERRTLQESELPRYKEKIRAARESAMEQFQNDFLAKLKSSIDQVQEQVHNLNKALRQAQFGTDKYQFRVEPNPDYLDYYNMITADELMEGESGLFALPFQQKYGPLIEKLFSQITMADDTQLNARKQSELQENIVRYTDFRTYLKFDLETTDQNGSKQLLSQTLNMKSGGETQTPFYIAVLASFAQLYRVNDATRFGNTVRLVVFDEAFNKMDSDRITESVLLLRKMGLQAIICTPPDKVSDIMPIADRTLLVDKSGYRMHIIPFGKEMQNEGSTGDPESSAG</sequence>
<dbReference type="PANTHER" id="PTHR32182">
    <property type="entry name" value="DNA REPLICATION AND REPAIR PROTEIN RECF"/>
    <property type="match status" value="1"/>
</dbReference>
<dbReference type="EMBL" id="CYXN01000004">
    <property type="protein sequence ID" value="CUM85094.1"/>
    <property type="molecule type" value="Genomic_DNA"/>
</dbReference>
<reference evidence="3 4" key="1">
    <citation type="submission" date="2015-09" db="EMBL/GenBank/DDBJ databases">
        <authorList>
            <consortium name="Pathogen Informatics"/>
        </authorList>
    </citation>
    <scope>NUCLEOTIDE SEQUENCE [LARGE SCALE GENOMIC DNA]</scope>
    <source>
        <strain evidence="3 4">2789STDY5834970</strain>
    </source>
</reference>
<gene>
    <name evidence="3" type="ORF">ERS852582_00819</name>
</gene>
<name>A0A173S3S3_9FIRM</name>
<dbReference type="Pfam" id="PF13555">
    <property type="entry name" value="AAA_29"/>
    <property type="match status" value="1"/>
</dbReference>
<accession>A0A173S3S3</accession>
<dbReference type="Pfam" id="PF06470">
    <property type="entry name" value="SMC_hinge"/>
    <property type="match status" value="1"/>
</dbReference>
<dbReference type="GO" id="GO:0005524">
    <property type="term" value="F:ATP binding"/>
    <property type="evidence" value="ECO:0007669"/>
    <property type="project" value="InterPro"/>
</dbReference>
<keyword evidence="1" id="KW-0175">Coiled coil</keyword>
<feature type="coiled-coil region" evidence="1">
    <location>
        <begin position="226"/>
        <end position="357"/>
    </location>
</feature>
<protein>
    <submittedName>
        <fullName evidence="3">Chromosome segregation protein</fullName>
    </submittedName>
</protein>
<dbReference type="Pfam" id="PF13558">
    <property type="entry name" value="SbcC_Walker_B"/>
    <property type="match status" value="1"/>
</dbReference>
<dbReference type="GO" id="GO:0051276">
    <property type="term" value="P:chromosome organization"/>
    <property type="evidence" value="ECO:0007669"/>
    <property type="project" value="InterPro"/>
</dbReference>
<dbReference type="Gene3D" id="3.40.50.300">
    <property type="entry name" value="P-loop containing nucleotide triphosphate hydrolases"/>
    <property type="match status" value="2"/>
</dbReference>
<feature type="coiled-coil region" evidence="1">
    <location>
        <begin position="708"/>
        <end position="735"/>
    </location>
</feature>
<evidence type="ECO:0000313" key="3">
    <source>
        <dbReference type="EMBL" id="CUM85094.1"/>
    </source>
</evidence>
<evidence type="ECO:0000313" key="4">
    <source>
        <dbReference type="Proteomes" id="UP000095649"/>
    </source>
</evidence>
<evidence type="ECO:0000256" key="1">
    <source>
        <dbReference type="SAM" id="Coils"/>
    </source>
</evidence>
<organism evidence="3 4">
    <name type="scientific">Faecalibacterium prausnitzii</name>
    <dbReference type="NCBI Taxonomy" id="853"/>
    <lineage>
        <taxon>Bacteria</taxon>
        <taxon>Bacillati</taxon>
        <taxon>Bacillota</taxon>
        <taxon>Clostridia</taxon>
        <taxon>Eubacteriales</taxon>
        <taxon>Oscillospiraceae</taxon>
        <taxon>Faecalibacterium</taxon>
    </lineage>
</organism>
<dbReference type="GO" id="GO:0006302">
    <property type="term" value="P:double-strand break repair"/>
    <property type="evidence" value="ECO:0007669"/>
    <property type="project" value="TreeGrafter"/>
</dbReference>
<dbReference type="GO" id="GO:0005694">
    <property type="term" value="C:chromosome"/>
    <property type="evidence" value="ECO:0007669"/>
    <property type="project" value="InterPro"/>
</dbReference>
<dbReference type="PANTHER" id="PTHR32182:SF0">
    <property type="entry name" value="DNA REPLICATION AND REPAIR PROTEIN RECF"/>
    <property type="match status" value="1"/>
</dbReference>
<proteinExistence type="predicted"/>
<dbReference type="SUPFAM" id="SSF52540">
    <property type="entry name" value="P-loop containing nucleoside triphosphate hydrolases"/>
    <property type="match status" value="1"/>
</dbReference>
<feature type="coiled-coil region" evidence="1">
    <location>
        <begin position="424"/>
        <end position="458"/>
    </location>
</feature>
<dbReference type="GO" id="GO:0000731">
    <property type="term" value="P:DNA synthesis involved in DNA repair"/>
    <property type="evidence" value="ECO:0007669"/>
    <property type="project" value="TreeGrafter"/>
</dbReference>
<dbReference type="RefSeq" id="WP_055185447.1">
    <property type="nucleotide sequence ID" value="NZ_CYXN01000004.1"/>
</dbReference>
<dbReference type="AlphaFoldDB" id="A0A173S3S3"/>
<dbReference type="InterPro" id="IPR010935">
    <property type="entry name" value="SMC_hinge"/>
</dbReference>
<dbReference type="InterPro" id="IPR027417">
    <property type="entry name" value="P-loop_NTPase"/>
</dbReference>
<dbReference type="OrthoDB" id="174137at2"/>
<dbReference type="Proteomes" id="UP000095649">
    <property type="component" value="Unassembled WGS sequence"/>
</dbReference>